<keyword evidence="5" id="KW-0804">Transcription</keyword>
<evidence type="ECO:0000256" key="6">
    <source>
        <dbReference type="PROSITE-ProRule" id="PRU00221"/>
    </source>
</evidence>
<dbReference type="InterPro" id="IPR015943">
    <property type="entry name" value="WD40/YVTN_repeat-like_dom_sf"/>
</dbReference>
<dbReference type="PROSITE" id="PS50294">
    <property type="entry name" value="WD_REPEATS_REGION"/>
    <property type="match status" value="1"/>
</dbReference>
<dbReference type="AlphaFoldDB" id="A0A6A4I7Z8"/>
<name>A0A6A4I7Z8_9AGAR</name>
<comment type="similarity">
    <text evidence="1">Belongs to the WD repeat ESC family.</text>
</comment>
<keyword evidence="8" id="KW-1185">Reference proteome</keyword>
<evidence type="ECO:0000256" key="2">
    <source>
        <dbReference type="ARBA" id="ARBA00022574"/>
    </source>
</evidence>
<evidence type="ECO:0000256" key="5">
    <source>
        <dbReference type="ARBA" id="ARBA00023163"/>
    </source>
</evidence>
<organism evidence="7 8">
    <name type="scientific">Gymnopus androsaceus JB14</name>
    <dbReference type="NCBI Taxonomy" id="1447944"/>
    <lineage>
        <taxon>Eukaryota</taxon>
        <taxon>Fungi</taxon>
        <taxon>Dikarya</taxon>
        <taxon>Basidiomycota</taxon>
        <taxon>Agaricomycotina</taxon>
        <taxon>Agaricomycetes</taxon>
        <taxon>Agaricomycetidae</taxon>
        <taxon>Agaricales</taxon>
        <taxon>Marasmiineae</taxon>
        <taxon>Omphalotaceae</taxon>
        <taxon>Gymnopus</taxon>
    </lineage>
</organism>
<feature type="repeat" description="WD" evidence="6">
    <location>
        <begin position="178"/>
        <end position="211"/>
    </location>
</feature>
<accession>A0A6A4I7Z8</accession>
<protein>
    <submittedName>
        <fullName evidence="7">Uncharacterized protein</fullName>
    </submittedName>
</protein>
<gene>
    <name evidence="7" type="ORF">BT96DRAFT_808578</name>
</gene>
<dbReference type="OrthoDB" id="7318948at2759"/>
<evidence type="ECO:0000313" key="7">
    <source>
        <dbReference type="EMBL" id="KAE9408152.1"/>
    </source>
</evidence>
<dbReference type="InterPro" id="IPR036322">
    <property type="entry name" value="WD40_repeat_dom_sf"/>
</dbReference>
<evidence type="ECO:0000313" key="8">
    <source>
        <dbReference type="Proteomes" id="UP000799118"/>
    </source>
</evidence>
<keyword evidence="2 6" id="KW-0853">WD repeat</keyword>
<reference evidence="7" key="1">
    <citation type="journal article" date="2019" name="Environ. Microbiol.">
        <title>Fungal ecological strategies reflected in gene transcription - a case study of two litter decomposers.</title>
        <authorList>
            <person name="Barbi F."/>
            <person name="Kohler A."/>
            <person name="Barry K."/>
            <person name="Baskaran P."/>
            <person name="Daum C."/>
            <person name="Fauchery L."/>
            <person name="Ihrmark K."/>
            <person name="Kuo A."/>
            <person name="LaButti K."/>
            <person name="Lipzen A."/>
            <person name="Morin E."/>
            <person name="Grigoriev I.V."/>
            <person name="Henrissat B."/>
            <person name="Lindahl B."/>
            <person name="Martin F."/>
        </authorList>
    </citation>
    <scope>NUCLEOTIDE SEQUENCE</scope>
    <source>
        <strain evidence="7">JB14</strain>
    </source>
</reference>
<dbReference type="EMBL" id="ML769392">
    <property type="protein sequence ID" value="KAE9408152.1"/>
    <property type="molecule type" value="Genomic_DNA"/>
</dbReference>
<dbReference type="SUPFAM" id="SSF50978">
    <property type="entry name" value="WD40 repeat-like"/>
    <property type="match status" value="1"/>
</dbReference>
<dbReference type="Gene3D" id="2.130.10.10">
    <property type="entry name" value="YVTN repeat-like/Quinoprotein amine dehydrogenase"/>
    <property type="match status" value="1"/>
</dbReference>
<dbReference type="InterPro" id="IPR001680">
    <property type="entry name" value="WD40_rpt"/>
</dbReference>
<evidence type="ECO:0000256" key="3">
    <source>
        <dbReference type="ARBA" id="ARBA00022737"/>
    </source>
</evidence>
<dbReference type="PROSITE" id="PS50082">
    <property type="entry name" value="WD_REPEATS_2"/>
    <property type="match status" value="1"/>
</dbReference>
<dbReference type="PANTHER" id="PTHR10253">
    <property type="entry name" value="POLYCOMB PROTEIN"/>
    <property type="match status" value="1"/>
</dbReference>
<keyword evidence="3" id="KW-0677">Repeat</keyword>
<dbReference type="SMART" id="SM00320">
    <property type="entry name" value="WD40"/>
    <property type="match status" value="2"/>
</dbReference>
<keyword evidence="4" id="KW-0805">Transcription regulation</keyword>
<dbReference type="InterPro" id="IPR051243">
    <property type="entry name" value="PcG_WD-repeat"/>
</dbReference>
<proteinExistence type="inferred from homology"/>
<dbReference type="Proteomes" id="UP000799118">
    <property type="component" value="Unassembled WGS sequence"/>
</dbReference>
<dbReference type="Pfam" id="PF00400">
    <property type="entry name" value="WD40"/>
    <property type="match status" value="2"/>
</dbReference>
<evidence type="ECO:0000256" key="4">
    <source>
        <dbReference type="ARBA" id="ARBA00023015"/>
    </source>
</evidence>
<sequence length="316" mass="35030">MVEKFKFSLIVAGEQAIYIIQAFGATHNTQIELPKLPKEISNLQIPTDKVNVAWALSPHKPYEPFVLFSHGRLVYIFNICTKTLEGCLRGHGEEITSIVVHPHAAHIFCTTSRDLSCRIYDLTRKPQSKPDNLHWLPDKRPSLAGPAHGLDMAMDGKKMIGEGEGIGRCVLVLVGCRSGGHSGAVLGAAFNPFLPVIATCGLDRAIKIWHIPYFSKRSRQRLLREDKPLFSSSMIHKSRVLSVNWLVPSSDILLTHSAPAPMYADPFENSRTYGKDEPGSLVLWTWLSAERFFPAGRDESASQQRILCGFGSVSSP</sequence>
<evidence type="ECO:0000256" key="1">
    <source>
        <dbReference type="ARBA" id="ARBA00008075"/>
    </source>
</evidence>